<accession>A0A4Q7E1H0</accession>
<name>A0A4Q7E1H0_9GAMM</name>
<dbReference type="EMBL" id="PPUZ01000061">
    <property type="protein sequence ID" value="RZM74923.1"/>
    <property type="molecule type" value="Genomic_DNA"/>
</dbReference>
<proteinExistence type="predicted"/>
<reference evidence="1 2" key="1">
    <citation type="submission" date="2018-01" db="EMBL/GenBank/DDBJ databases">
        <title>Co-occurrence of chitin degradation, pigmentation and bioactivity in marine Pseudoalteromonas.</title>
        <authorList>
            <person name="Paulsen S."/>
            <person name="Gram L."/>
            <person name="Machado H."/>
        </authorList>
    </citation>
    <scope>NUCLEOTIDE SEQUENCE [LARGE SCALE GENOMIC DNA]</scope>
    <source>
        <strain evidence="1 2">S1946</strain>
    </source>
</reference>
<dbReference type="AlphaFoldDB" id="A0A4Q7E1H0"/>
<sequence length="115" mass="13009">MQSLGGQQTVRDECKKKRYQPRNIAVSESTPKGIFDQAGIDALQQWRYHVTLDELDKVIKGQNLIAHFCWVWGCALKVLFKTKPDHLSGLEILQSNMHQLAAINSPAVHHFVGTK</sequence>
<dbReference type="RefSeq" id="WP_130246076.1">
    <property type="nucleotide sequence ID" value="NZ_PPUZ01000061.1"/>
</dbReference>
<gene>
    <name evidence="1" type="ORF">C3B51_19260</name>
</gene>
<evidence type="ECO:0000313" key="1">
    <source>
        <dbReference type="EMBL" id="RZM74923.1"/>
    </source>
</evidence>
<dbReference type="Gene3D" id="3.30.2420.10">
    <property type="entry name" value="TonB"/>
    <property type="match status" value="1"/>
</dbReference>
<protein>
    <submittedName>
        <fullName evidence="1">Uncharacterized protein</fullName>
    </submittedName>
</protein>
<organism evidence="1 2">
    <name type="scientific">Pseudoalteromonas rubra</name>
    <dbReference type="NCBI Taxonomy" id="43658"/>
    <lineage>
        <taxon>Bacteria</taxon>
        <taxon>Pseudomonadati</taxon>
        <taxon>Pseudomonadota</taxon>
        <taxon>Gammaproteobacteria</taxon>
        <taxon>Alteromonadales</taxon>
        <taxon>Pseudoalteromonadaceae</taxon>
        <taxon>Pseudoalteromonas</taxon>
    </lineage>
</organism>
<evidence type="ECO:0000313" key="2">
    <source>
        <dbReference type="Proteomes" id="UP000292345"/>
    </source>
</evidence>
<dbReference type="Proteomes" id="UP000292345">
    <property type="component" value="Unassembled WGS sequence"/>
</dbReference>
<comment type="caution">
    <text evidence="1">The sequence shown here is derived from an EMBL/GenBank/DDBJ whole genome shotgun (WGS) entry which is preliminary data.</text>
</comment>